<dbReference type="SUPFAM" id="SSF88946">
    <property type="entry name" value="Sigma2 domain of RNA polymerase sigma factors"/>
    <property type="match status" value="1"/>
</dbReference>
<evidence type="ECO:0000313" key="8">
    <source>
        <dbReference type="EMBL" id="SJZ62185.1"/>
    </source>
</evidence>
<keyword evidence="8" id="KW-0282">Flagellum</keyword>
<dbReference type="PRINTS" id="PR00046">
    <property type="entry name" value="SIGMA70FCT"/>
</dbReference>
<dbReference type="STRING" id="261392.SAMN02745149_01849"/>
<evidence type="ECO:0000259" key="6">
    <source>
        <dbReference type="Pfam" id="PF04542"/>
    </source>
</evidence>
<dbReference type="OrthoDB" id="9799825at2"/>
<dbReference type="RefSeq" id="WP_078933752.1">
    <property type="nucleotide sequence ID" value="NZ_FUWG01000014.1"/>
</dbReference>
<evidence type="ECO:0000259" key="7">
    <source>
        <dbReference type="Pfam" id="PF04545"/>
    </source>
</evidence>
<keyword evidence="2" id="KW-0731">Sigma factor</keyword>
<dbReference type="GeneID" id="78317130"/>
<dbReference type="InterPro" id="IPR013325">
    <property type="entry name" value="RNA_pol_sigma_r2"/>
</dbReference>
<dbReference type="GO" id="GO:0003899">
    <property type="term" value="F:DNA-directed RNA polymerase activity"/>
    <property type="evidence" value="ECO:0007669"/>
    <property type="project" value="InterPro"/>
</dbReference>
<dbReference type="NCBIfam" id="TIGR02479">
    <property type="entry name" value="FliA_WhiG"/>
    <property type="match status" value="1"/>
</dbReference>
<dbReference type="InterPro" id="IPR014284">
    <property type="entry name" value="RNA_pol_sigma-70_dom"/>
</dbReference>
<dbReference type="InterPro" id="IPR007627">
    <property type="entry name" value="RNA_pol_sigma70_r2"/>
</dbReference>
<feature type="domain" description="RNA polymerase sigma-70 region 4" evidence="7">
    <location>
        <begin position="208"/>
        <end position="257"/>
    </location>
</feature>
<dbReference type="GO" id="GO:0003677">
    <property type="term" value="F:DNA binding"/>
    <property type="evidence" value="ECO:0007669"/>
    <property type="project" value="UniProtKB-KW"/>
</dbReference>
<keyword evidence="3" id="KW-0238">DNA-binding</keyword>
<dbReference type="PIRSF" id="PIRSF000770">
    <property type="entry name" value="RNA_pol_sigma-SigE/K"/>
    <property type="match status" value="1"/>
</dbReference>
<dbReference type="InterPro" id="IPR007630">
    <property type="entry name" value="RNA_pol_sigma70_r4"/>
</dbReference>
<evidence type="ECO:0000256" key="1">
    <source>
        <dbReference type="ARBA" id="ARBA00023015"/>
    </source>
</evidence>
<evidence type="ECO:0000313" key="9">
    <source>
        <dbReference type="Proteomes" id="UP000190423"/>
    </source>
</evidence>
<proteinExistence type="predicted"/>
<dbReference type="EMBL" id="FUWG01000014">
    <property type="protein sequence ID" value="SJZ62185.1"/>
    <property type="molecule type" value="Genomic_DNA"/>
</dbReference>
<evidence type="ECO:0000256" key="2">
    <source>
        <dbReference type="ARBA" id="ARBA00023082"/>
    </source>
</evidence>
<protein>
    <submittedName>
        <fullName evidence="8">RNA polymerase sigma factor for flagellar operon FliA</fullName>
    </submittedName>
</protein>
<keyword evidence="9" id="KW-1185">Reference proteome</keyword>
<keyword evidence="8" id="KW-0966">Cell projection</keyword>
<dbReference type="PANTHER" id="PTHR30385">
    <property type="entry name" value="SIGMA FACTOR F FLAGELLAR"/>
    <property type="match status" value="1"/>
</dbReference>
<dbReference type="InterPro" id="IPR013324">
    <property type="entry name" value="RNA_pol_sigma_r3/r4-like"/>
</dbReference>
<keyword evidence="4" id="KW-0804">Transcription</keyword>
<dbReference type="InterPro" id="IPR012845">
    <property type="entry name" value="RNA_pol_sigma_FliA_WhiG"/>
</dbReference>
<keyword evidence="1" id="KW-0805">Transcription regulation</keyword>
<dbReference type="Proteomes" id="UP000190423">
    <property type="component" value="Unassembled WGS sequence"/>
</dbReference>
<dbReference type="InterPro" id="IPR000943">
    <property type="entry name" value="RNA_pol_sigma70"/>
</dbReference>
<dbReference type="AlphaFoldDB" id="A0A1T4M5J8"/>
<dbReference type="Pfam" id="PF04542">
    <property type="entry name" value="Sigma70_r2"/>
    <property type="match status" value="1"/>
</dbReference>
<evidence type="ECO:0000256" key="4">
    <source>
        <dbReference type="ARBA" id="ARBA00023163"/>
    </source>
</evidence>
<evidence type="ECO:0000259" key="5">
    <source>
        <dbReference type="Pfam" id="PF04539"/>
    </source>
</evidence>
<dbReference type="Pfam" id="PF04545">
    <property type="entry name" value="Sigma70_r4"/>
    <property type="match status" value="1"/>
</dbReference>
<dbReference type="NCBIfam" id="TIGR02937">
    <property type="entry name" value="sigma70-ECF"/>
    <property type="match status" value="1"/>
</dbReference>
<feature type="domain" description="RNA polymerase sigma-70 region 2" evidence="6">
    <location>
        <begin position="35"/>
        <end position="107"/>
    </location>
</feature>
<dbReference type="NCBIfam" id="NF005413">
    <property type="entry name" value="PRK06986.1"/>
    <property type="match status" value="1"/>
</dbReference>
<dbReference type="GO" id="GO:0016987">
    <property type="term" value="F:sigma factor activity"/>
    <property type="evidence" value="ECO:0007669"/>
    <property type="project" value="UniProtKB-KW"/>
</dbReference>
<sequence>MEEDIELKSVNDEKEEDLLWEEFKKTKSSKLRDKFIRQYMPLVKYVAGKIAVGMPNSVEFDDLVGFGQFGLLDAINKYDPDKGVKFKTYAVTRIRGAIFDELRQIDWVPRSVRQKSREIEDAIVSLEARLGRTATDAEIAQSLKMSEDEYHRTVMKVSGTSILSLNEVWYSGDDSDSMSIGDSIESPSSMNPDVIAEREEIRKVIIQAINELPEKEKMVIVLYYHEDLTFKEIGEVLDVSESRISQLHTKANLRLRAKLTNVRKGIM</sequence>
<dbReference type="PANTHER" id="PTHR30385:SF7">
    <property type="entry name" value="RNA POLYMERASE SIGMA FACTOR FLIA"/>
    <property type="match status" value="1"/>
</dbReference>
<feature type="domain" description="RNA polymerase sigma-70 region 3" evidence="5">
    <location>
        <begin position="116"/>
        <end position="189"/>
    </location>
</feature>
<reference evidence="8 9" key="1">
    <citation type="submission" date="2017-02" db="EMBL/GenBank/DDBJ databases">
        <authorList>
            <person name="Peterson S.W."/>
        </authorList>
    </citation>
    <scope>NUCLEOTIDE SEQUENCE [LARGE SCALE GENOMIC DNA]</scope>
    <source>
        <strain evidence="8 9">ATCC BAA-908</strain>
    </source>
</reference>
<dbReference type="Gene3D" id="1.10.1740.10">
    <property type="match status" value="1"/>
</dbReference>
<dbReference type="InterPro" id="IPR007624">
    <property type="entry name" value="RNA_pol_sigma70_r3"/>
</dbReference>
<evidence type="ECO:0000256" key="3">
    <source>
        <dbReference type="ARBA" id="ARBA00023125"/>
    </source>
</evidence>
<dbReference type="CDD" id="cd06171">
    <property type="entry name" value="Sigma70_r4"/>
    <property type="match status" value="1"/>
</dbReference>
<dbReference type="GO" id="GO:0006352">
    <property type="term" value="P:DNA-templated transcription initiation"/>
    <property type="evidence" value="ECO:0007669"/>
    <property type="project" value="InterPro"/>
</dbReference>
<organism evidence="8 9">
    <name type="scientific">Treponema porcinum</name>
    <dbReference type="NCBI Taxonomy" id="261392"/>
    <lineage>
        <taxon>Bacteria</taxon>
        <taxon>Pseudomonadati</taxon>
        <taxon>Spirochaetota</taxon>
        <taxon>Spirochaetia</taxon>
        <taxon>Spirochaetales</taxon>
        <taxon>Treponemataceae</taxon>
        <taxon>Treponema</taxon>
    </lineage>
</organism>
<accession>A0A1T4M5J8</accession>
<gene>
    <name evidence="8" type="ORF">SAMN02745149_01849</name>
</gene>
<keyword evidence="8" id="KW-0969">Cilium</keyword>
<dbReference type="SUPFAM" id="SSF88659">
    <property type="entry name" value="Sigma3 and sigma4 domains of RNA polymerase sigma factors"/>
    <property type="match status" value="2"/>
</dbReference>
<dbReference type="NCBIfam" id="NF004935">
    <property type="entry name" value="PRK06288.1"/>
    <property type="match status" value="1"/>
</dbReference>
<name>A0A1T4M5J8_TREPO</name>
<dbReference type="Gene3D" id="1.20.140.160">
    <property type="match status" value="1"/>
</dbReference>
<dbReference type="Pfam" id="PF04539">
    <property type="entry name" value="Sigma70_r3"/>
    <property type="match status" value="1"/>
</dbReference>